<evidence type="ECO:0000313" key="5">
    <source>
        <dbReference type="Proteomes" id="UP000712673"/>
    </source>
</evidence>
<comment type="caution">
    <text evidence="4">The sequence shown here is derived from an EMBL/GenBank/DDBJ whole genome shotgun (WGS) entry which is preliminary data.</text>
</comment>
<dbReference type="CDD" id="cd16329">
    <property type="entry name" value="LolA_like"/>
    <property type="match status" value="1"/>
</dbReference>
<evidence type="ECO:0000259" key="3">
    <source>
        <dbReference type="Pfam" id="PF17131"/>
    </source>
</evidence>
<dbReference type="InterPro" id="IPR029046">
    <property type="entry name" value="LolA/LolB/LppX"/>
</dbReference>
<keyword evidence="4" id="KW-0449">Lipoprotein</keyword>
<dbReference type="Pfam" id="PF17131">
    <property type="entry name" value="LolA_like"/>
    <property type="match status" value="1"/>
</dbReference>
<dbReference type="InterPro" id="IPR011220">
    <property type="entry name" value="UCP028205"/>
</dbReference>
<dbReference type="SUPFAM" id="SSF89392">
    <property type="entry name" value="Prokaryotic lipoproteins and lipoprotein localization factors"/>
    <property type="match status" value="1"/>
</dbReference>
<feature type="signal peptide" evidence="2">
    <location>
        <begin position="1"/>
        <end position="24"/>
    </location>
</feature>
<reference evidence="4" key="1">
    <citation type="submission" date="2019-03" db="EMBL/GenBank/DDBJ databases">
        <title>Lake Tanganyika Metagenome-Assembled Genomes (MAGs).</title>
        <authorList>
            <person name="Tran P."/>
        </authorList>
    </citation>
    <scope>NUCLEOTIDE SEQUENCE</scope>
    <source>
        <strain evidence="4">K_DeepCast_65m_m2_066</strain>
    </source>
</reference>
<dbReference type="PIRSF" id="PIRSF028205">
    <property type="entry name" value="UCP028205"/>
    <property type="match status" value="1"/>
</dbReference>
<accession>A0A937W165</accession>
<evidence type="ECO:0000313" key="4">
    <source>
        <dbReference type="EMBL" id="MBM3224732.1"/>
    </source>
</evidence>
<name>A0A937W165_UNCTE</name>
<sequence length="248" mass="28251">MLWRLSAMSKYAWLCMLFLPWVVAAQDAEDILRRADRTRVPAQSFVWDITVTTYEGNRPPSTRGFEVYMQGTEKSLVKFVAPPRYLGQSVLYLNRDLWIYLPEAGKPVRVPLAQRLVGQVANGDLARTNYAGDYLPTLVGRDQVNGLETYVLSLTAKTKEVTYAAIKYWVTTETFLPVKAEFYAGTGTLLKTGSFDAYTELAGHLRLTRLTFVDAVRKDMQSTMDFSNLRVRALPDRYFDKQSMKTLD</sequence>
<dbReference type="Gene3D" id="2.50.20.10">
    <property type="entry name" value="Lipoprotein localisation LolA/LolB/LppX"/>
    <property type="match status" value="1"/>
</dbReference>
<proteinExistence type="predicted"/>
<evidence type="ECO:0000256" key="2">
    <source>
        <dbReference type="SAM" id="SignalP"/>
    </source>
</evidence>
<gene>
    <name evidence="4" type="ORF">FJZ47_13130</name>
</gene>
<feature type="chain" id="PRO_5038072503" evidence="2">
    <location>
        <begin position="25"/>
        <end position="248"/>
    </location>
</feature>
<protein>
    <submittedName>
        <fullName evidence="4">Outer membrane lipoprotein-sorting protein</fullName>
    </submittedName>
</protein>
<feature type="domain" description="Uncharacterized protein TP-0789" evidence="3">
    <location>
        <begin position="71"/>
        <end position="245"/>
    </location>
</feature>
<dbReference type="Proteomes" id="UP000712673">
    <property type="component" value="Unassembled WGS sequence"/>
</dbReference>
<evidence type="ECO:0000256" key="1">
    <source>
        <dbReference type="ARBA" id="ARBA00022729"/>
    </source>
</evidence>
<dbReference type="AlphaFoldDB" id="A0A937W165"/>
<dbReference type="InterPro" id="IPR033399">
    <property type="entry name" value="TP_0789-like"/>
</dbReference>
<dbReference type="EMBL" id="VGLS01000392">
    <property type="protein sequence ID" value="MBM3224732.1"/>
    <property type="molecule type" value="Genomic_DNA"/>
</dbReference>
<organism evidence="4 5">
    <name type="scientific">Tectimicrobiota bacterium</name>
    <dbReference type="NCBI Taxonomy" id="2528274"/>
    <lineage>
        <taxon>Bacteria</taxon>
        <taxon>Pseudomonadati</taxon>
        <taxon>Nitrospinota/Tectimicrobiota group</taxon>
        <taxon>Candidatus Tectimicrobiota</taxon>
    </lineage>
</organism>
<keyword evidence="1 2" id="KW-0732">Signal</keyword>